<gene>
    <name evidence="7" type="primary">epmA</name>
    <name evidence="7" type="ORF">E5672_00365</name>
</gene>
<dbReference type="NCBIfam" id="TIGR00462">
    <property type="entry name" value="genX"/>
    <property type="match status" value="1"/>
</dbReference>
<feature type="domain" description="Aminoacyl-transfer RNA synthetases class-II family profile" evidence="6">
    <location>
        <begin position="41"/>
        <end position="347"/>
    </location>
</feature>
<keyword evidence="8" id="KW-1185">Reference proteome</keyword>
<comment type="subunit">
    <text evidence="1">Homodimer.</text>
</comment>
<dbReference type="PANTHER" id="PTHR42918:SF6">
    <property type="entry name" value="ELONGATION FACTOR P--(R)-BETA-LYSINE LIGASE"/>
    <property type="match status" value="1"/>
</dbReference>
<evidence type="ECO:0000313" key="7">
    <source>
        <dbReference type="EMBL" id="TKB04581.1"/>
    </source>
</evidence>
<evidence type="ECO:0000256" key="5">
    <source>
        <dbReference type="ARBA" id="ARBA00052794"/>
    </source>
</evidence>
<dbReference type="InterPro" id="IPR004525">
    <property type="entry name" value="EpmA"/>
</dbReference>
<dbReference type="NCBIfam" id="NF006828">
    <property type="entry name" value="PRK09350.1"/>
    <property type="match status" value="1"/>
</dbReference>
<dbReference type="AlphaFoldDB" id="A0A4U0ZQF9"/>
<proteinExistence type="predicted"/>
<dbReference type="InterPro" id="IPR045864">
    <property type="entry name" value="aa-tRNA-synth_II/BPL/LPL"/>
</dbReference>
<dbReference type="GO" id="GO:0006430">
    <property type="term" value="P:lysyl-tRNA aminoacylation"/>
    <property type="evidence" value="ECO:0007669"/>
    <property type="project" value="InterPro"/>
</dbReference>
<dbReference type="GO" id="GO:0005829">
    <property type="term" value="C:cytosol"/>
    <property type="evidence" value="ECO:0007669"/>
    <property type="project" value="TreeGrafter"/>
</dbReference>
<dbReference type="InterPro" id="IPR006195">
    <property type="entry name" value="aa-tRNA-synth_II"/>
</dbReference>
<dbReference type="GO" id="GO:0004824">
    <property type="term" value="F:lysine-tRNA ligase activity"/>
    <property type="evidence" value="ECO:0007669"/>
    <property type="project" value="InterPro"/>
</dbReference>
<dbReference type="InterPro" id="IPR004364">
    <property type="entry name" value="Aa-tRNA-synt_II"/>
</dbReference>
<evidence type="ECO:0000256" key="4">
    <source>
        <dbReference type="ARBA" id="ARBA00022840"/>
    </source>
</evidence>
<dbReference type="SUPFAM" id="SSF55681">
    <property type="entry name" value="Class II aaRS and biotin synthetases"/>
    <property type="match status" value="1"/>
</dbReference>
<dbReference type="FunFam" id="3.30.930.10:FF:000017">
    <property type="entry name" value="Elongation factor P--(R)-beta-lysine ligase"/>
    <property type="match status" value="1"/>
</dbReference>
<dbReference type="GO" id="GO:0003746">
    <property type="term" value="F:translation elongation factor activity"/>
    <property type="evidence" value="ECO:0007669"/>
    <property type="project" value="UniProtKB-KW"/>
</dbReference>
<keyword evidence="7" id="KW-0251">Elongation factor</keyword>
<dbReference type="Proteomes" id="UP000305471">
    <property type="component" value="Unassembled WGS sequence"/>
</dbReference>
<keyword evidence="4" id="KW-0067">ATP-binding</keyword>
<name>A0A4U0ZQF9_9ALTE</name>
<evidence type="ECO:0000313" key="8">
    <source>
        <dbReference type="Proteomes" id="UP000305471"/>
    </source>
</evidence>
<keyword evidence="2 7" id="KW-0436">Ligase</keyword>
<dbReference type="Gene3D" id="3.30.930.10">
    <property type="entry name" value="Bira Bifunctional Protein, Domain 2"/>
    <property type="match status" value="1"/>
</dbReference>
<keyword evidence="7" id="KW-0648">Protein biosynthesis</keyword>
<dbReference type="PROSITE" id="PS50862">
    <property type="entry name" value="AA_TRNA_LIGASE_II"/>
    <property type="match status" value="1"/>
</dbReference>
<evidence type="ECO:0000256" key="3">
    <source>
        <dbReference type="ARBA" id="ARBA00022741"/>
    </source>
</evidence>
<dbReference type="EC" id="6.3.1.-" evidence="7"/>
<dbReference type="EMBL" id="SWCO01000001">
    <property type="protein sequence ID" value="TKB04581.1"/>
    <property type="molecule type" value="Genomic_DNA"/>
</dbReference>
<keyword evidence="3" id="KW-0547">Nucleotide-binding</keyword>
<dbReference type="GO" id="GO:0000049">
    <property type="term" value="F:tRNA binding"/>
    <property type="evidence" value="ECO:0007669"/>
    <property type="project" value="TreeGrafter"/>
</dbReference>
<comment type="caution">
    <text evidence="7">The sequence shown here is derived from an EMBL/GenBank/DDBJ whole genome shotgun (WGS) entry which is preliminary data.</text>
</comment>
<accession>A0A4U0ZQF9</accession>
<comment type="catalytic activity">
    <reaction evidence="5">
        <text>D-beta-lysine + L-lysyl-[protein] + ATP = N(6)-((3R)-3,6-diaminohexanoyl)-L-lysyl-[protein] + AMP + diphosphate + H(+)</text>
        <dbReference type="Rhea" id="RHEA:83435"/>
        <dbReference type="Rhea" id="RHEA-COMP:9752"/>
        <dbReference type="Rhea" id="RHEA-COMP:20131"/>
        <dbReference type="ChEBI" id="CHEBI:15378"/>
        <dbReference type="ChEBI" id="CHEBI:29969"/>
        <dbReference type="ChEBI" id="CHEBI:30616"/>
        <dbReference type="ChEBI" id="CHEBI:33019"/>
        <dbReference type="ChEBI" id="CHEBI:84138"/>
        <dbReference type="ChEBI" id="CHEBI:156053"/>
        <dbReference type="ChEBI" id="CHEBI:456215"/>
    </reaction>
    <physiologicalReaction direction="left-to-right" evidence="5">
        <dbReference type="Rhea" id="RHEA:83436"/>
    </physiologicalReaction>
</comment>
<dbReference type="Pfam" id="PF00152">
    <property type="entry name" value="tRNA-synt_2"/>
    <property type="match status" value="1"/>
</dbReference>
<organism evidence="7 8">
    <name type="scientific">Alteromonas portus</name>
    <dbReference type="NCBI Taxonomy" id="2565549"/>
    <lineage>
        <taxon>Bacteria</taxon>
        <taxon>Pseudomonadati</taxon>
        <taxon>Pseudomonadota</taxon>
        <taxon>Gammaproteobacteria</taxon>
        <taxon>Alteromonadales</taxon>
        <taxon>Alteromonadaceae</taxon>
        <taxon>Alteromonas/Salinimonas group</taxon>
        <taxon>Alteromonas</taxon>
    </lineage>
</organism>
<dbReference type="GO" id="GO:0005524">
    <property type="term" value="F:ATP binding"/>
    <property type="evidence" value="ECO:0007669"/>
    <property type="project" value="UniProtKB-KW"/>
</dbReference>
<reference evidence="7 8" key="1">
    <citation type="submission" date="2019-04" db="EMBL/GenBank/DDBJ databases">
        <title>Alteromonas portus sp. nov., an alginate lyase-excreting marine bacterium.</title>
        <authorList>
            <person name="Huang H."/>
            <person name="Mo K."/>
            <person name="Bao S."/>
        </authorList>
    </citation>
    <scope>NUCLEOTIDE SEQUENCE [LARGE SCALE GENOMIC DNA]</scope>
    <source>
        <strain evidence="7 8">HB161718</strain>
    </source>
</reference>
<protein>
    <submittedName>
        <fullName evidence="7">Elongation factor P--(R)-beta-lysine ligase</fullName>
        <ecNumber evidence="7">6.3.1.-</ecNumber>
    </submittedName>
</protein>
<dbReference type="PANTHER" id="PTHR42918">
    <property type="entry name" value="LYSYL-TRNA SYNTHETASE"/>
    <property type="match status" value="1"/>
</dbReference>
<sequence length="347" mass="39482">MLFTCKAGALVYRFFVLAILLRFEYMQSWQPTTTHEARVARAELLRTIREFFYARNVLEVDTPLLSNGTVTDEHLDAFDTQFNFASSGKPTTLYLQTSPEYAMKRLLCADSGSIYQVCKAFRHEGEGRWHNPEFTMLEWYRLGFDHFALMDEVDALLQETLNTASAEKMTYQQAFQTFLKIDPLSADNDVLLKAMEEQNIDIHAPQSLSYDSKLQLLFSYVIEPKIGNEKPCFIYDFPASQAALAKLSPVDERVAERFEVYYKGAELANGFHELSAAKEQRERFETDNEKRKETGLPAKPIDENFLSALDAGLPSCSGVALGIDRLLMLKSNASHIQEVINFTVSRA</sequence>
<evidence type="ECO:0000259" key="6">
    <source>
        <dbReference type="PROSITE" id="PS50862"/>
    </source>
</evidence>
<evidence type="ECO:0000256" key="1">
    <source>
        <dbReference type="ARBA" id="ARBA00011738"/>
    </source>
</evidence>
<evidence type="ECO:0000256" key="2">
    <source>
        <dbReference type="ARBA" id="ARBA00022598"/>
    </source>
</evidence>